<dbReference type="InterPro" id="IPR029066">
    <property type="entry name" value="PLP-binding_barrel"/>
</dbReference>
<feature type="domain" description="Alanine racemase N-terminal" evidence="1">
    <location>
        <begin position="60"/>
        <end position="298"/>
    </location>
</feature>
<dbReference type="PROSITE" id="PS51318">
    <property type="entry name" value="TAT"/>
    <property type="match status" value="1"/>
</dbReference>
<organism evidence="2 3">
    <name type="scientific">Acidovorax soli</name>
    <dbReference type="NCBI Taxonomy" id="592050"/>
    <lineage>
        <taxon>Bacteria</taxon>
        <taxon>Pseudomonadati</taxon>
        <taxon>Pseudomonadota</taxon>
        <taxon>Betaproteobacteria</taxon>
        <taxon>Burkholderiales</taxon>
        <taxon>Comamonadaceae</taxon>
        <taxon>Acidovorax</taxon>
    </lineage>
</organism>
<dbReference type="InterPro" id="IPR051466">
    <property type="entry name" value="D-amino_acid_metab_enzyme"/>
</dbReference>
<dbReference type="GO" id="GO:0008721">
    <property type="term" value="F:D-serine ammonia-lyase activity"/>
    <property type="evidence" value="ECO:0007669"/>
    <property type="project" value="TreeGrafter"/>
</dbReference>
<name>A0A7X0PKN3_9BURK</name>
<dbReference type="PANTHER" id="PTHR28004:SF2">
    <property type="entry name" value="D-SERINE DEHYDRATASE"/>
    <property type="match status" value="1"/>
</dbReference>
<protein>
    <submittedName>
        <fullName evidence="2">D-serine deaminase-like pyridoxal phosphate-dependent protein</fullName>
    </submittedName>
</protein>
<comment type="caution">
    <text evidence="2">The sequence shown here is derived from an EMBL/GenBank/DDBJ whole genome shotgun (WGS) entry which is preliminary data.</text>
</comment>
<reference evidence="2 3" key="1">
    <citation type="submission" date="2020-08" db="EMBL/GenBank/DDBJ databases">
        <title>Functional genomics of gut bacteria from endangered species of beetles.</title>
        <authorList>
            <person name="Carlos-Shanley C."/>
        </authorList>
    </citation>
    <scope>NUCLEOTIDE SEQUENCE [LARGE SCALE GENOMIC DNA]</scope>
    <source>
        <strain evidence="2 3">S00198</strain>
    </source>
</reference>
<sequence length="434" mass="46466">MTTTTTRRKWLIGTGVVAVAAMAMRPSERGAPHDAYFAALARALRRSGRATDATTPVLVIDRDRLQANLRQVLALKAQGMPLRVVAKSLPSLPLLELITREAGTTRQMVFNLPYLLRLAADMPRHDLLLGKPLPVGAAQAFYQQHVRGAFDPGRQLQWLVDTPARLAEYRELARALGQTLRVNLEIDVGLHRGGFASAEALGTALALLREEPLLQFSGMMGYDPHISAIPDLPGARSRAQAHATKVYTDYKAQAQAALAQVGRADAAMPLTWNAAGSPTFHLHDGSGAANEVSIGSAFVKPTEFDLAHLAACEAACFIAAPVLKSGAFELPTGVEWLGGLAKAWDRNQRHGVFLYGGQWRADPVSPAGLATSGLYGQSPNQQVLVGSGRQGLSPGDTVFLRPHKSEAMLQQFGDIAVVAGGEVVGHWPVLLPMP</sequence>
<dbReference type="SUPFAM" id="SSF51419">
    <property type="entry name" value="PLP-binding barrel"/>
    <property type="match status" value="1"/>
</dbReference>
<dbReference type="Gene3D" id="3.20.20.10">
    <property type="entry name" value="Alanine racemase"/>
    <property type="match status" value="1"/>
</dbReference>
<evidence type="ECO:0000259" key="1">
    <source>
        <dbReference type="Pfam" id="PF01168"/>
    </source>
</evidence>
<evidence type="ECO:0000313" key="3">
    <source>
        <dbReference type="Proteomes" id="UP000575083"/>
    </source>
</evidence>
<evidence type="ECO:0000313" key="2">
    <source>
        <dbReference type="EMBL" id="MBB6563718.1"/>
    </source>
</evidence>
<dbReference type="AlphaFoldDB" id="A0A7X0PKN3"/>
<dbReference type="InterPro" id="IPR006311">
    <property type="entry name" value="TAT_signal"/>
</dbReference>
<dbReference type="EMBL" id="JACHLK010000022">
    <property type="protein sequence ID" value="MBB6563718.1"/>
    <property type="molecule type" value="Genomic_DNA"/>
</dbReference>
<proteinExistence type="predicted"/>
<keyword evidence="3" id="KW-1185">Reference proteome</keyword>
<accession>A0A7X0PKN3</accession>
<dbReference type="GO" id="GO:0036088">
    <property type="term" value="P:D-serine catabolic process"/>
    <property type="evidence" value="ECO:0007669"/>
    <property type="project" value="TreeGrafter"/>
</dbReference>
<dbReference type="PANTHER" id="PTHR28004">
    <property type="entry name" value="ZGC:162816-RELATED"/>
    <property type="match status" value="1"/>
</dbReference>
<dbReference type="Pfam" id="PF01168">
    <property type="entry name" value="Ala_racemase_N"/>
    <property type="match status" value="1"/>
</dbReference>
<dbReference type="InterPro" id="IPR001608">
    <property type="entry name" value="Ala_racemase_N"/>
</dbReference>
<gene>
    <name evidence="2" type="ORF">HNP48_006442</name>
</gene>
<dbReference type="RefSeq" id="WP_184865036.1">
    <property type="nucleotide sequence ID" value="NZ_JACHLK010000022.1"/>
</dbReference>
<dbReference type="Proteomes" id="UP000575083">
    <property type="component" value="Unassembled WGS sequence"/>
</dbReference>